<dbReference type="AlphaFoldDB" id="A0A4U1IXQ9"/>
<evidence type="ECO:0000313" key="1">
    <source>
        <dbReference type="EMBL" id="TKC99311.1"/>
    </source>
</evidence>
<dbReference type="SMART" id="SM00567">
    <property type="entry name" value="EZ_HEAT"/>
    <property type="match status" value="5"/>
</dbReference>
<keyword evidence="2" id="KW-1185">Reference proteome</keyword>
<evidence type="ECO:0000313" key="2">
    <source>
        <dbReference type="Proteomes" id="UP000309215"/>
    </source>
</evidence>
<organism evidence="1 2">
    <name type="scientific">Polyangium fumosum</name>
    <dbReference type="NCBI Taxonomy" id="889272"/>
    <lineage>
        <taxon>Bacteria</taxon>
        <taxon>Pseudomonadati</taxon>
        <taxon>Myxococcota</taxon>
        <taxon>Polyangia</taxon>
        <taxon>Polyangiales</taxon>
        <taxon>Polyangiaceae</taxon>
        <taxon>Polyangium</taxon>
    </lineage>
</organism>
<dbReference type="RefSeq" id="WP_136934100.1">
    <property type="nucleotide sequence ID" value="NZ_SSMQ01000058.1"/>
</dbReference>
<dbReference type="OrthoDB" id="5486335at2"/>
<dbReference type="EMBL" id="SSMQ01000058">
    <property type="protein sequence ID" value="TKC99311.1"/>
    <property type="molecule type" value="Genomic_DNA"/>
</dbReference>
<comment type="caution">
    <text evidence="1">The sequence shown here is derived from an EMBL/GenBank/DDBJ whole genome shotgun (WGS) entry which is preliminary data.</text>
</comment>
<dbReference type="Proteomes" id="UP000309215">
    <property type="component" value="Unassembled WGS sequence"/>
</dbReference>
<dbReference type="SUPFAM" id="SSF48431">
    <property type="entry name" value="Lipovitellin-phosvitin complex, superhelical domain"/>
    <property type="match status" value="1"/>
</dbReference>
<accession>A0A4U1IXQ9</accession>
<name>A0A4U1IXQ9_9BACT</name>
<evidence type="ECO:0008006" key="3">
    <source>
        <dbReference type="Google" id="ProtNLM"/>
    </source>
</evidence>
<dbReference type="Gene3D" id="1.25.10.20">
    <property type="entry name" value="Vitellinogen, superhelical"/>
    <property type="match status" value="1"/>
</dbReference>
<gene>
    <name evidence="1" type="ORF">E8A74_38500</name>
</gene>
<dbReference type="Pfam" id="PF13646">
    <property type="entry name" value="HEAT_2"/>
    <property type="match status" value="1"/>
</dbReference>
<sequence>MAKIERKKTAAVAVTLAAVSILGITFGLRRQAASGAPAKETEATRVASVAPQCRFSPGETAAFTLASTVRDVRGDEEDHLRATLSVEAVEQLSATRYRLRAALSDVSHSQELTLPEEHVKGSLTDPFFVEMDASCRFVGFGFARDWDARRRQFVQSLLRTHEFELPVALGTRRWSASQSDGMGSFEANYEDVSEAPGAALRMKRRKATYDGKAHADALGLSVVVVASEATARFDLDDPQWLASTSGLEHVQILVQGQVQADLLQRFRMRRDDARFVAVRALAPGDADFRDAFALDVARGPHVDDRRAKLSYEEALQAFLAHFRGPGDPSYAAARELAAWLAAHPEGAARLVAALRAGDIDDAARPALFLGLELSGTEAARGALSDVLADRRFRAVDRARAASALSDLGAPTRDTAELLLAQAQDDRDDMVANVSLLGLGGMARRSGDDDELKSYVHASLDQELSAAADEGKARLVLDAMGNSGDPAFADELDAQLGAESASTRQHAAEALGRLDPVEAGPRLLDRLREETDPAVRTAIVGALRGSPTADVVALMADKLAASTSIPERAAIITWLGAASRTRPEARGHLVAQFHREPSARLMQLIGTFVPAAALR</sequence>
<reference evidence="1 2" key="1">
    <citation type="submission" date="2019-04" db="EMBL/GenBank/DDBJ databases">
        <authorList>
            <person name="Li Y."/>
            <person name="Wang J."/>
        </authorList>
    </citation>
    <scope>NUCLEOTIDE SEQUENCE [LARGE SCALE GENOMIC DNA]</scope>
    <source>
        <strain evidence="1 2">DSM 14668</strain>
    </source>
</reference>
<dbReference type="InterPro" id="IPR004155">
    <property type="entry name" value="PBS_lyase_HEAT"/>
</dbReference>
<proteinExistence type="predicted"/>
<protein>
    <recommendedName>
        <fullName evidence="3">HEAT repeat domain-containing protein</fullName>
    </recommendedName>
</protein>
<dbReference type="InterPro" id="IPR011030">
    <property type="entry name" value="Lipovitellin_superhlx_dom"/>
</dbReference>